<dbReference type="GO" id="GO:0000981">
    <property type="term" value="F:DNA-binding transcription factor activity, RNA polymerase II-specific"/>
    <property type="evidence" value="ECO:0007669"/>
    <property type="project" value="TreeGrafter"/>
</dbReference>
<evidence type="ECO:0000256" key="3">
    <source>
        <dbReference type="ARBA" id="ARBA00022771"/>
    </source>
</evidence>
<dbReference type="Proteomes" id="UP001153620">
    <property type="component" value="Chromosome 3"/>
</dbReference>
<dbReference type="GO" id="GO:0005634">
    <property type="term" value="C:nucleus"/>
    <property type="evidence" value="ECO:0007669"/>
    <property type="project" value="TreeGrafter"/>
</dbReference>
<name>A0A9N9S1C5_9DIPT</name>
<evidence type="ECO:0000256" key="4">
    <source>
        <dbReference type="ARBA" id="ARBA00022833"/>
    </source>
</evidence>
<feature type="region of interest" description="Disordered" evidence="6">
    <location>
        <begin position="672"/>
        <end position="704"/>
    </location>
</feature>
<dbReference type="SUPFAM" id="SSF57667">
    <property type="entry name" value="beta-beta-alpha zinc fingers"/>
    <property type="match status" value="2"/>
</dbReference>
<dbReference type="Gene3D" id="3.30.160.60">
    <property type="entry name" value="Classic Zinc Finger"/>
    <property type="match status" value="4"/>
</dbReference>
<feature type="compositionally biased region" description="Low complexity" evidence="6">
    <location>
        <begin position="684"/>
        <end position="703"/>
    </location>
</feature>
<keyword evidence="9" id="KW-1185">Reference proteome</keyword>
<dbReference type="SMART" id="SM00355">
    <property type="entry name" value="ZnF_C2H2"/>
    <property type="match status" value="7"/>
</dbReference>
<feature type="domain" description="C2H2-type" evidence="7">
    <location>
        <begin position="489"/>
        <end position="516"/>
    </location>
</feature>
<feature type="compositionally biased region" description="Low complexity" evidence="6">
    <location>
        <begin position="451"/>
        <end position="464"/>
    </location>
</feature>
<dbReference type="InterPro" id="IPR013087">
    <property type="entry name" value="Znf_C2H2_type"/>
</dbReference>
<feature type="domain" description="C2H2-type" evidence="7">
    <location>
        <begin position="368"/>
        <end position="395"/>
    </location>
</feature>
<reference evidence="8" key="2">
    <citation type="submission" date="2022-10" db="EMBL/GenBank/DDBJ databases">
        <authorList>
            <consortium name="ENA_rothamsted_submissions"/>
            <consortium name="culmorum"/>
            <person name="King R."/>
        </authorList>
    </citation>
    <scope>NUCLEOTIDE SEQUENCE</scope>
</reference>
<dbReference type="Pfam" id="PF13909">
    <property type="entry name" value="zf-H2C2_5"/>
    <property type="match status" value="1"/>
</dbReference>
<organism evidence="8 9">
    <name type="scientific">Chironomus riparius</name>
    <dbReference type="NCBI Taxonomy" id="315576"/>
    <lineage>
        <taxon>Eukaryota</taxon>
        <taxon>Metazoa</taxon>
        <taxon>Ecdysozoa</taxon>
        <taxon>Arthropoda</taxon>
        <taxon>Hexapoda</taxon>
        <taxon>Insecta</taxon>
        <taxon>Pterygota</taxon>
        <taxon>Neoptera</taxon>
        <taxon>Endopterygota</taxon>
        <taxon>Diptera</taxon>
        <taxon>Nematocera</taxon>
        <taxon>Chironomoidea</taxon>
        <taxon>Chironomidae</taxon>
        <taxon>Chironominae</taxon>
        <taxon>Chironomus</taxon>
    </lineage>
</organism>
<evidence type="ECO:0000256" key="5">
    <source>
        <dbReference type="PROSITE-ProRule" id="PRU00042"/>
    </source>
</evidence>
<dbReference type="Pfam" id="PF00096">
    <property type="entry name" value="zf-C2H2"/>
    <property type="match status" value="2"/>
</dbReference>
<dbReference type="GO" id="GO:0043565">
    <property type="term" value="F:sequence-specific DNA binding"/>
    <property type="evidence" value="ECO:0007669"/>
    <property type="project" value="TreeGrafter"/>
</dbReference>
<keyword evidence="1" id="KW-0479">Metal-binding</keyword>
<proteinExistence type="predicted"/>
<feature type="domain" description="C2H2-type" evidence="7">
    <location>
        <begin position="709"/>
        <end position="736"/>
    </location>
</feature>
<evidence type="ECO:0000313" key="9">
    <source>
        <dbReference type="Proteomes" id="UP001153620"/>
    </source>
</evidence>
<dbReference type="PROSITE" id="PS50157">
    <property type="entry name" value="ZINC_FINGER_C2H2_2"/>
    <property type="match status" value="5"/>
</dbReference>
<feature type="region of interest" description="Disordered" evidence="6">
    <location>
        <begin position="451"/>
        <end position="474"/>
    </location>
</feature>
<accession>A0A9N9S1C5</accession>
<dbReference type="AlphaFoldDB" id="A0A9N9S1C5"/>
<evidence type="ECO:0000256" key="1">
    <source>
        <dbReference type="ARBA" id="ARBA00022723"/>
    </source>
</evidence>
<keyword evidence="4" id="KW-0862">Zinc</keyword>
<dbReference type="GO" id="GO:0008270">
    <property type="term" value="F:zinc ion binding"/>
    <property type="evidence" value="ECO:0007669"/>
    <property type="project" value="UniProtKB-KW"/>
</dbReference>
<keyword evidence="2" id="KW-0677">Repeat</keyword>
<gene>
    <name evidence="8" type="ORF">CHIRRI_LOCUS10196</name>
</gene>
<feature type="compositionally biased region" description="Polar residues" evidence="6">
    <location>
        <begin position="465"/>
        <end position="474"/>
    </location>
</feature>
<dbReference type="OrthoDB" id="407106at2759"/>
<evidence type="ECO:0000313" key="8">
    <source>
        <dbReference type="EMBL" id="CAG9807347.1"/>
    </source>
</evidence>
<keyword evidence="3 5" id="KW-0863">Zinc-finger</keyword>
<evidence type="ECO:0000256" key="2">
    <source>
        <dbReference type="ARBA" id="ARBA00022737"/>
    </source>
</evidence>
<dbReference type="EMBL" id="OU895879">
    <property type="protein sequence ID" value="CAG9807347.1"/>
    <property type="molecule type" value="Genomic_DNA"/>
</dbReference>
<reference evidence="8" key="1">
    <citation type="submission" date="2022-01" db="EMBL/GenBank/DDBJ databases">
        <authorList>
            <person name="King R."/>
        </authorList>
    </citation>
    <scope>NUCLEOTIDE SEQUENCE</scope>
</reference>
<dbReference type="FunFam" id="3.30.160.60:FF:004166">
    <property type="match status" value="1"/>
</dbReference>
<sequence length="797" mass="90383">MTKSVLVRNEIQKIQHQTGINDLESDNSPNSMKVYPCINGCGRTYKLLSSLTRHLNLECGREKLFNCNKSQAYRFKLKDQSKDQQQTHDMNDCLLESENFQITKSENNKYLLLPVKKQPTEKIVLKECELVPVKRPQIKVTSKIEKSANVSIVQKVPESSQQLQQQTIATIAPAAPIESEKKIVKPNHPRIKYSRHKNPIIIQSSTQYNQTQSQPIIQQQPATQSLVHPVRTQVLSDGKKIEYISVTTVKPAEPVSKPIIIPASSTQQFVIQAVPSSGNQQITEYEVSAAANTSNQSNDFPNEIIDDLEYGIDDIELPEDVQIHFSDTYKSEDTENGDASGSIKIKKYYATASDNSMASDGEEAGRQYECRHCGKRYRWKSTLRRHENVECGGKEASHQCPYCNYKAKQRGNLGVHIRKHHLDKPPLETRRSKKSLHDSQQLTRLMMLQLMQQQQQQHQQHQQQGSATRQSSLSYSYPSLDEKAKTNFYKCRKCGKFYKTKYSWRRHEKKECGVAPQFHCDKCEFKTKYRHNLTSHQKIRHQMEICNSQKKKQPIDYHGSDGVSITAVSSSNNNNRELIIHPSFTQTHSLISPSANNILNLNSIDNNDSNKTNITSFKTAEGGLCITKIAGLTWEQWNERLAMPLVTTLREGAHPLVFPRDLCVSTMKTEPARPDVVCSPSDTSSNGANANNSSNNSGNGSNAQQEGGFACPDCGRMYKLKSSLRNHQKWECGKEPQFQCPYCVYRAKQKMHIGRHMERMHKEKFFKVSGDGKIIALEEALNQIVQASGCNDFNATI</sequence>
<dbReference type="PANTHER" id="PTHR24408">
    <property type="entry name" value="ZINC FINGER PROTEIN"/>
    <property type="match status" value="1"/>
</dbReference>
<feature type="domain" description="C2H2-type" evidence="7">
    <location>
        <begin position="398"/>
        <end position="425"/>
    </location>
</feature>
<dbReference type="InterPro" id="IPR036236">
    <property type="entry name" value="Znf_C2H2_sf"/>
</dbReference>
<protein>
    <recommendedName>
        <fullName evidence="7">C2H2-type domain-containing protein</fullName>
    </recommendedName>
</protein>
<dbReference type="PANTHER" id="PTHR24408:SF58">
    <property type="entry name" value="TRANSCRIPTION FACTOR (TFIIIA), PUTATIVE (AFU_ORTHOLOGUE AFUA_1G05150)-RELATED"/>
    <property type="match status" value="1"/>
</dbReference>
<feature type="domain" description="C2H2-type" evidence="7">
    <location>
        <begin position="35"/>
        <end position="63"/>
    </location>
</feature>
<evidence type="ECO:0000259" key="7">
    <source>
        <dbReference type="PROSITE" id="PS50157"/>
    </source>
</evidence>
<evidence type="ECO:0000256" key="6">
    <source>
        <dbReference type="SAM" id="MobiDB-lite"/>
    </source>
</evidence>